<comment type="caution">
    <text evidence="2">The sequence shown here is derived from an EMBL/GenBank/DDBJ whole genome shotgun (WGS) entry which is preliminary data.</text>
</comment>
<proteinExistence type="predicted"/>
<feature type="domain" description="GGDEF" evidence="1">
    <location>
        <begin position="225"/>
        <end position="359"/>
    </location>
</feature>
<dbReference type="CDD" id="cd01949">
    <property type="entry name" value="GGDEF"/>
    <property type="match status" value="1"/>
</dbReference>
<dbReference type="PANTHER" id="PTHR46663">
    <property type="entry name" value="DIGUANYLATE CYCLASE DGCT-RELATED"/>
    <property type="match status" value="1"/>
</dbReference>
<keyword evidence="3" id="KW-1185">Reference proteome</keyword>
<dbReference type="EMBL" id="RSED01000009">
    <property type="protein sequence ID" value="RRS03934.1"/>
    <property type="molecule type" value="Genomic_DNA"/>
</dbReference>
<reference evidence="2 3" key="1">
    <citation type="submission" date="2018-12" db="EMBL/GenBank/DDBJ databases">
        <title>The whole draft genome of Aquabacterium sp. SJQ9.</title>
        <authorList>
            <person name="Sun L."/>
            <person name="Gao X."/>
            <person name="Chen W."/>
            <person name="Huang K."/>
        </authorList>
    </citation>
    <scope>NUCLEOTIDE SEQUENCE [LARGE SCALE GENOMIC DNA]</scope>
    <source>
        <strain evidence="2 3">SJQ9</strain>
    </source>
</reference>
<gene>
    <name evidence="2" type="ORF">EIP75_13365</name>
</gene>
<dbReference type="InterPro" id="IPR043128">
    <property type="entry name" value="Rev_trsase/Diguanyl_cyclase"/>
</dbReference>
<dbReference type="Pfam" id="PF00990">
    <property type="entry name" value="GGDEF"/>
    <property type="match status" value="1"/>
</dbReference>
<protein>
    <submittedName>
        <fullName evidence="2">GGDEF domain-containing protein</fullName>
    </submittedName>
</protein>
<dbReference type="InterPro" id="IPR000160">
    <property type="entry name" value="GGDEF_dom"/>
</dbReference>
<dbReference type="SUPFAM" id="SSF55073">
    <property type="entry name" value="Nucleotide cyclase"/>
    <property type="match status" value="1"/>
</dbReference>
<dbReference type="Gene3D" id="3.30.70.270">
    <property type="match status" value="1"/>
</dbReference>
<evidence type="ECO:0000313" key="3">
    <source>
        <dbReference type="Proteomes" id="UP000269265"/>
    </source>
</evidence>
<dbReference type="InterPro" id="IPR029787">
    <property type="entry name" value="Nucleotide_cyclase"/>
</dbReference>
<dbReference type="PANTHER" id="PTHR46663:SF2">
    <property type="entry name" value="GGDEF DOMAIN-CONTAINING PROTEIN"/>
    <property type="match status" value="1"/>
</dbReference>
<evidence type="ECO:0000259" key="1">
    <source>
        <dbReference type="PROSITE" id="PS50887"/>
    </source>
</evidence>
<organism evidence="2 3">
    <name type="scientific">Aquabacterium soli</name>
    <dbReference type="NCBI Taxonomy" id="2493092"/>
    <lineage>
        <taxon>Bacteria</taxon>
        <taxon>Pseudomonadati</taxon>
        <taxon>Pseudomonadota</taxon>
        <taxon>Betaproteobacteria</taxon>
        <taxon>Burkholderiales</taxon>
        <taxon>Aquabacterium</taxon>
    </lineage>
</organism>
<evidence type="ECO:0000313" key="2">
    <source>
        <dbReference type="EMBL" id="RRS03934.1"/>
    </source>
</evidence>
<dbReference type="PROSITE" id="PS50887">
    <property type="entry name" value="GGDEF"/>
    <property type="match status" value="1"/>
</dbReference>
<dbReference type="AlphaFoldDB" id="A0A3R8TSL1"/>
<name>A0A3R8TSL1_9BURK</name>
<dbReference type="SMART" id="SM00267">
    <property type="entry name" value="GGDEF"/>
    <property type="match status" value="1"/>
</dbReference>
<sequence>MCGSAQTSVPVMRIVFIRKGRPAWSMVLSPPENAPMNPHPPTPLGITHLSFREEEASPASVYPRAQDRRRNPGIHLVGGRAVGAERSAAVVMARQVMRSIDRCSSALMALAADLTPSKLPVLVKLAKARAGASTADVSLASRLLDLQQMATLLDKEMAARHRLEAELHEAGALLQRMRTELVHIQTHAERTEQLAYQDALTGLPNRASFEIHSRRALSQHAPDSRAFGLMYIDLDGFKTVNDTHGHGVGDELLKVIGSRLAHAVRADDSVSRHGGDEFLCLLVDVQDEAQMSAIAGKLFDTVAAPCQLRSLSLNVTPSIGIALYPRDGTTIDTLLEHADSAMFWAKKHHLRHAFYRQVPAGDKPRPLGGVSGLAQPDLHPWPALDGAASGLHAWTPRP</sequence>
<dbReference type="NCBIfam" id="TIGR00254">
    <property type="entry name" value="GGDEF"/>
    <property type="match status" value="1"/>
</dbReference>
<accession>A0A3R8TSL1</accession>
<dbReference type="InterPro" id="IPR052163">
    <property type="entry name" value="DGC-Regulatory_Protein"/>
</dbReference>
<dbReference type="Proteomes" id="UP000269265">
    <property type="component" value="Unassembled WGS sequence"/>
</dbReference>